<protein>
    <submittedName>
        <fullName evidence="2">Outer membrane protein, cobalt-zinc-cadmium efflux system</fullName>
    </submittedName>
</protein>
<dbReference type="Gene3D" id="1.20.1600.10">
    <property type="entry name" value="Outer membrane efflux proteins (OEP)"/>
    <property type="match status" value="1"/>
</dbReference>
<dbReference type="Proteomes" id="UP000242501">
    <property type="component" value="Unassembled WGS sequence"/>
</dbReference>
<dbReference type="RefSeq" id="WP_092747094.1">
    <property type="nucleotide sequence ID" value="NZ_FMYL01000003.1"/>
</dbReference>
<keyword evidence="3" id="KW-1185">Reference proteome</keyword>
<name>A0A1G6H0R8_9GAMM</name>
<dbReference type="GO" id="GO:0015562">
    <property type="term" value="F:efflux transmembrane transporter activity"/>
    <property type="evidence" value="ECO:0007669"/>
    <property type="project" value="InterPro"/>
</dbReference>
<reference evidence="3" key="1">
    <citation type="submission" date="2016-09" db="EMBL/GenBank/DDBJ databases">
        <authorList>
            <person name="Varghese N."/>
            <person name="Submissions S."/>
        </authorList>
    </citation>
    <scope>NUCLEOTIDE SEQUENCE [LARGE SCALE GENOMIC DNA]</scope>
    <source>
        <strain evidence="3">ANC 4422</strain>
    </source>
</reference>
<keyword evidence="1" id="KW-0175">Coiled coil</keyword>
<evidence type="ECO:0000313" key="2">
    <source>
        <dbReference type="EMBL" id="SDB87849.1"/>
    </source>
</evidence>
<feature type="coiled-coil region" evidence="1">
    <location>
        <begin position="146"/>
        <end position="173"/>
    </location>
</feature>
<dbReference type="EMBL" id="FMYL01000003">
    <property type="protein sequence ID" value="SDB87849.1"/>
    <property type="molecule type" value="Genomic_DNA"/>
</dbReference>
<proteinExistence type="predicted"/>
<dbReference type="AlphaFoldDB" id="A0A1G6H0R8"/>
<accession>A0A1G6H0R8</accession>
<dbReference type="SUPFAM" id="SSF56954">
    <property type="entry name" value="Outer membrane efflux proteins (OEP)"/>
    <property type="match status" value="1"/>
</dbReference>
<evidence type="ECO:0000313" key="3">
    <source>
        <dbReference type="Proteomes" id="UP000242501"/>
    </source>
</evidence>
<dbReference type="STRING" id="1219383.SAMN05421733_103132"/>
<sequence length="451" mass="51481">MFNFIFKHRRQMTPAVLSQCIRVSTGCALLSIAISSQANLSLNELNEKVTAYQQTQKVWQQQKEILQLERKHQLSWQNPILTVQQTGLKNTQEQELEVSISQPIDVFSVRRKAADVVMLQAEQLVLLEKSTQQQQALALEYFWVQLHLLSQEVALLKQQLQMSQDNLDATKQRFKAGSIAQLDVERVNVQHLDLQATYAQQAQALQVMKRQLSHLWGENTTDYELSNLAHLTQNSLLEQQSMNSKSNVNVSLMQLQNRQSEAQLAYLKAQAKPMPTVSLGMVSSQDAESKVKDQQVRVGLEIPLAIFQRQQYRQQIEKIKMQGVVEAQSRYQHRTALSSSTIEAEYDMLYVQYQQIMQQQIPLVSSIKEKTSLGFMAGKYTVTDVQLATTALKQYQLHALQMKKQLWSKYLQQKAVLLGISFEQISNTNAVSDLNQTVWRNSTNLPVVGGE</sequence>
<organism evidence="2 3">
    <name type="scientific">Acinetobacter boissieri</name>
    <dbReference type="NCBI Taxonomy" id="1219383"/>
    <lineage>
        <taxon>Bacteria</taxon>
        <taxon>Pseudomonadati</taxon>
        <taxon>Pseudomonadota</taxon>
        <taxon>Gammaproteobacteria</taxon>
        <taxon>Moraxellales</taxon>
        <taxon>Moraxellaceae</taxon>
        <taxon>Acinetobacter</taxon>
    </lineage>
</organism>
<dbReference type="OrthoDB" id="6716807at2"/>
<gene>
    <name evidence="2" type="ORF">SAMN05421733_103132</name>
</gene>
<evidence type="ECO:0000256" key="1">
    <source>
        <dbReference type="SAM" id="Coils"/>
    </source>
</evidence>